<evidence type="ECO:0008006" key="4">
    <source>
        <dbReference type="Google" id="ProtNLM"/>
    </source>
</evidence>
<evidence type="ECO:0000256" key="1">
    <source>
        <dbReference type="SAM" id="MobiDB-lite"/>
    </source>
</evidence>
<dbReference type="Proteomes" id="UP000316621">
    <property type="component" value="Chromosome 11"/>
</dbReference>
<protein>
    <recommendedName>
        <fullName evidence="4">Protein MIZU-KUSSEI 1</fullName>
    </recommendedName>
</protein>
<sequence>MSANCARRAFQSFAKSSSFASGAAKFGGFTSTAKPTSASHFLKSPLFSRLPVLGCAQSLMPLHSVTASALLTSKLSLKAGNWAWLSEGRVTVASKLRKEEIPFQAVALREQCLLLLRLKLLSIIWRNWVLGMYSNKSSLKMGVPSILRRWMTILDKLPFQGGRYGLSFPSVADVFLGRHLGPCTEGQQLKQMMSDFISHFFMAPPLPLPEPQMALYPLFRSPSNSVTPTTSSPPSPSRPGFSLQNPNSANTKKSKPNKLLRRFRSVFRSLPIIAPVPCKMPTMSVGSSTDNNHMHGGIRMTGTLFGFRRSRISLAIQQNPKCLPMLVLELAIPTAKLLQEMGSGLVRIALECDKKHPSEKVKLLEEPLWTMFCNGKKLGYGVKRDPSQDDLNVMQLLHAVSMGAGVLPTERSENENVTEGEMTYMRAHFERVTGSKDSETFYMMNPDGNSGPELSIFLVRI</sequence>
<dbReference type="NCBIfam" id="TIGR01570">
    <property type="entry name" value="A_thal_3588"/>
    <property type="match status" value="1"/>
</dbReference>
<name>A0A4Y7LDL7_PAPSO</name>
<gene>
    <name evidence="2" type="ORF">C5167_045568</name>
</gene>
<dbReference type="EMBL" id="CM010725">
    <property type="protein sequence ID" value="RZC82782.1"/>
    <property type="molecule type" value="Genomic_DNA"/>
</dbReference>
<feature type="compositionally biased region" description="Polar residues" evidence="1">
    <location>
        <begin position="242"/>
        <end position="251"/>
    </location>
</feature>
<proteinExistence type="predicted"/>
<reference evidence="2 3" key="1">
    <citation type="journal article" date="2018" name="Science">
        <title>The opium poppy genome and morphinan production.</title>
        <authorList>
            <person name="Guo L."/>
            <person name="Winzer T."/>
            <person name="Yang X."/>
            <person name="Li Y."/>
            <person name="Ning Z."/>
            <person name="He Z."/>
            <person name="Teodor R."/>
            <person name="Lu Y."/>
            <person name="Bowser T.A."/>
            <person name="Graham I.A."/>
            <person name="Ye K."/>
        </authorList>
    </citation>
    <scope>NUCLEOTIDE SEQUENCE [LARGE SCALE GENOMIC DNA]</scope>
    <source>
        <strain evidence="3">cv. HN1</strain>
        <tissue evidence="2">Leaves</tissue>
    </source>
</reference>
<dbReference type="Gramene" id="RZC82782">
    <property type="protein sequence ID" value="RZC82782"/>
    <property type="gene ID" value="C5167_045568"/>
</dbReference>
<dbReference type="GO" id="GO:0010274">
    <property type="term" value="P:hydrotropism"/>
    <property type="evidence" value="ECO:0007669"/>
    <property type="project" value="InterPro"/>
</dbReference>
<dbReference type="Pfam" id="PF04759">
    <property type="entry name" value="DUF617"/>
    <property type="match status" value="1"/>
</dbReference>
<dbReference type="AlphaFoldDB" id="A0A4Y7LDL7"/>
<dbReference type="InterPro" id="IPR006460">
    <property type="entry name" value="MIZ1-like_pln"/>
</dbReference>
<dbReference type="PANTHER" id="PTHR31696:SF73">
    <property type="entry name" value="EXPRESSED PROTEIN"/>
    <property type="match status" value="1"/>
</dbReference>
<accession>A0A4Y7LDL7</accession>
<feature type="region of interest" description="Disordered" evidence="1">
    <location>
        <begin position="225"/>
        <end position="256"/>
    </location>
</feature>
<evidence type="ECO:0000313" key="3">
    <source>
        <dbReference type="Proteomes" id="UP000316621"/>
    </source>
</evidence>
<evidence type="ECO:0000313" key="2">
    <source>
        <dbReference type="EMBL" id="RZC82782.1"/>
    </source>
</evidence>
<dbReference type="PANTHER" id="PTHR31696">
    <property type="entry name" value="PROTEIN MIZU-KUSSEI 1"/>
    <property type="match status" value="1"/>
</dbReference>
<organism evidence="2 3">
    <name type="scientific">Papaver somniferum</name>
    <name type="common">Opium poppy</name>
    <dbReference type="NCBI Taxonomy" id="3469"/>
    <lineage>
        <taxon>Eukaryota</taxon>
        <taxon>Viridiplantae</taxon>
        <taxon>Streptophyta</taxon>
        <taxon>Embryophyta</taxon>
        <taxon>Tracheophyta</taxon>
        <taxon>Spermatophyta</taxon>
        <taxon>Magnoliopsida</taxon>
        <taxon>Ranunculales</taxon>
        <taxon>Papaveraceae</taxon>
        <taxon>Papaveroideae</taxon>
        <taxon>Papaver</taxon>
    </lineage>
</organism>
<keyword evidence="3" id="KW-1185">Reference proteome</keyword>